<sequence length="122" mass="13649">MNDFLRKMILPTSRQAGEERKEKIGFGALFRSTLALDPLLDPSPAEQDKDSPMDLLGFPAVHEWVQDRRHQEMSISQEDASEEGKALPKPVVDGQADEWDVEDQDSAEVGDAHDKSFGSRIL</sequence>
<evidence type="ECO:0000256" key="1">
    <source>
        <dbReference type="SAM" id="MobiDB-lite"/>
    </source>
</evidence>
<protein>
    <submittedName>
        <fullName evidence="2">Uncharacterized protein</fullName>
    </submittedName>
</protein>
<name>A0A0Q3X627_AMAAE</name>
<accession>A0A0Q3X627</accession>
<comment type="caution">
    <text evidence="2">The sequence shown here is derived from an EMBL/GenBank/DDBJ whole genome shotgun (WGS) entry which is preliminary data.</text>
</comment>
<evidence type="ECO:0000313" key="3">
    <source>
        <dbReference type="Proteomes" id="UP000051836"/>
    </source>
</evidence>
<gene>
    <name evidence="2" type="ORF">AAES_07888</name>
</gene>
<feature type="compositionally biased region" description="Acidic residues" evidence="1">
    <location>
        <begin position="95"/>
        <end position="108"/>
    </location>
</feature>
<reference evidence="2 3" key="1">
    <citation type="submission" date="2015-10" db="EMBL/GenBank/DDBJ databases">
        <authorList>
            <person name="Gilbert D.G."/>
        </authorList>
    </citation>
    <scope>NUCLEOTIDE SEQUENCE [LARGE SCALE GENOMIC DNA]</scope>
    <source>
        <strain evidence="2">FVVF132</strain>
    </source>
</reference>
<proteinExistence type="predicted"/>
<organism evidence="2 3">
    <name type="scientific">Amazona aestiva</name>
    <name type="common">Blue-fronted Amazon parrot</name>
    <dbReference type="NCBI Taxonomy" id="12930"/>
    <lineage>
        <taxon>Eukaryota</taxon>
        <taxon>Metazoa</taxon>
        <taxon>Chordata</taxon>
        <taxon>Craniata</taxon>
        <taxon>Vertebrata</taxon>
        <taxon>Euteleostomi</taxon>
        <taxon>Archelosauria</taxon>
        <taxon>Archosauria</taxon>
        <taxon>Dinosauria</taxon>
        <taxon>Saurischia</taxon>
        <taxon>Theropoda</taxon>
        <taxon>Coelurosauria</taxon>
        <taxon>Aves</taxon>
        <taxon>Neognathae</taxon>
        <taxon>Neoaves</taxon>
        <taxon>Telluraves</taxon>
        <taxon>Australaves</taxon>
        <taxon>Psittaciformes</taxon>
        <taxon>Psittacidae</taxon>
        <taxon>Amazona</taxon>
    </lineage>
</organism>
<keyword evidence="3" id="KW-1185">Reference proteome</keyword>
<dbReference type="AlphaFoldDB" id="A0A0Q3X627"/>
<evidence type="ECO:0000313" key="2">
    <source>
        <dbReference type="EMBL" id="KQL60354.1"/>
    </source>
</evidence>
<feature type="compositionally biased region" description="Basic and acidic residues" evidence="1">
    <location>
        <begin position="110"/>
        <end position="122"/>
    </location>
</feature>
<feature type="region of interest" description="Disordered" evidence="1">
    <location>
        <begin position="67"/>
        <end position="122"/>
    </location>
</feature>
<dbReference type="EMBL" id="LMAW01000155">
    <property type="protein sequence ID" value="KQL60354.1"/>
    <property type="molecule type" value="Genomic_DNA"/>
</dbReference>
<dbReference type="Proteomes" id="UP000051836">
    <property type="component" value="Unassembled WGS sequence"/>
</dbReference>